<dbReference type="PROSITE" id="PS00600">
    <property type="entry name" value="AA_TRANSFER_CLASS_3"/>
    <property type="match status" value="1"/>
</dbReference>
<dbReference type="OrthoDB" id="5419315at2759"/>
<evidence type="ECO:0000313" key="9">
    <source>
        <dbReference type="RefSeq" id="XP_022297000.1"/>
    </source>
</evidence>
<dbReference type="Gene3D" id="3.40.640.10">
    <property type="entry name" value="Type I PLP-dependent aspartate aminotransferase-like (Major domain)"/>
    <property type="match status" value="1"/>
</dbReference>
<evidence type="ECO:0000256" key="6">
    <source>
        <dbReference type="ARBA" id="ARBA00048021"/>
    </source>
</evidence>
<dbReference type="PANTHER" id="PTHR43206">
    <property type="entry name" value="AMINOTRANSFERASE"/>
    <property type="match status" value="1"/>
</dbReference>
<dbReference type="RefSeq" id="XP_022297000.1">
    <property type="nucleotide sequence ID" value="XM_022441292.1"/>
</dbReference>
<evidence type="ECO:0000256" key="4">
    <source>
        <dbReference type="ARBA" id="ARBA00022679"/>
    </source>
</evidence>
<dbReference type="GO" id="GO:0005739">
    <property type="term" value="C:mitochondrion"/>
    <property type="evidence" value="ECO:0007669"/>
    <property type="project" value="TreeGrafter"/>
</dbReference>
<evidence type="ECO:0000256" key="7">
    <source>
        <dbReference type="RuleBase" id="RU003560"/>
    </source>
</evidence>
<accession>A0A8B8B0Q9</accession>
<sequence>MTAVLRKTLQSSLGREAAHRPWAVLPLKLTRCEFSRIEPERPKVSTQVPGPESVNLLKQLDEIQNTDAVAFFADYDKSCGNYIVDADGNVLLDLFTQLASIPIGYNHPKMIETMRNKDNWATFVNRPALGVSPPGNWTRMLTEELLSVAPPGMAQVQTMACGSCTIENGLKAMFIAHERRRRNGAPPTEEEQSSCMCNLPPGSADITILSFTGASHGWTLGAQSLSHANWRQKLDLRSMKWPVASFPSLRYPLEDNERENRLEEQRSLSEVADKIEQYRKDGRPVAGCCVEPIQSAGGDNHASPAFFQQLQQICKQNGAALLMDEIQTGCGSTGRFWAHEHFRLPEAPDIVAFGKKMLTGGFYYREEMRPQEPFRIFNTWVGDPSKIVLLRAVLSSIREEDLLTRVTDTGAHLLKGLREIERKFPTYLRNSRGLGTLCSVDLPNEFQRDKMIQGMRNKGVNVGPSGETSLRLRPALTFNKVHADIFLEILESTIQDNTYKKHK</sequence>
<evidence type="ECO:0000256" key="5">
    <source>
        <dbReference type="ARBA" id="ARBA00022898"/>
    </source>
</evidence>
<evidence type="ECO:0000256" key="3">
    <source>
        <dbReference type="ARBA" id="ARBA00022576"/>
    </source>
</evidence>
<dbReference type="GeneID" id="111106568"/>
<gene>
    <name evidence="9" type="primary">LOC111106568</name>
</gene>
<dbReference type="Gene3D" id="3.90.1150.10">
    <property type="entry name" value="Aspartate Aminotransferase, domain 1"/>
    <property type="match status" value="1"/>
</dbReference>
<dbReference type="CDD" id="cd00610">
    <property type="entry name" value="OAT_like"/>
    <property type="match status" value="1"/>
</dbReference>
<dbReference type="GO" id="GO:0009450">
    <property type="term" value="P:gamma-aminobutyric acid catabolic process"/>
    <property type="evidence" value="ECO:0007669"/>
    <property type="project" value="TreeGrafter"/>
</dbReference>
<dbReference type="InterPro" id="IPR049704">
    <property type="entry name" value="Aminotrans_3_PPA_site"/>
</dbReference>
<dbReference type="KEGG" id="cvn:111106568"/>
<dbReference type="PIRSF" id="PIRSF000521">
    <property type="entry name" value="Transaminase_4ab_Lys_Orn"/>
    <property type="match status" value="1"/>
</dbReference>
<keyword evidence="8" id="KW-1185">Reference proteome</keyword>
<dbReference type="PANTHER" id="PTHR43206:SF1">
    <property type="entry name" value="4-AMINOBUTYRATE AMINOTRANSFERASE, MITOCHONDRIAL"/>
    <property type="match status" value="1"/>
</dbReference>
<protein>
    <submittedName>
        <fullName evidence="9">4-aminobutyrate aminotransferase, mitochondrial-like isoform X1</fullName>
    </submittedName>
</protein>
<evidence type="ECO:0000313" key="8">
    <source>
        <dbReference type="Proteomes" id="UP000694844"/>
    </source>
</evidence>
<proteinExistence type="inferred from homology"/>
<evidence type="ECO:0000256" key="1">
    <source>
        <dbReference type="ARBA" id="ARBA00001933"/>
    </source>
</evidence>
<dbReference type="InterPro" id="IPR015422">
    <property type="entry name" value="PyrdxlP-dep_Trfase_small"/>
</dbReference>
<dbReference type="InterPro" id="IPR015421">
    <property type="entry name" value="PyrdxlP-dep_Trfase_major"/>
</dbReference>
<dbReference type="InterPro" id="IPR005814">
    <property type="entry name" value="Aminotrans_3"/>
</dbReference>
<comment type="catalytic activity">
    <reaction evidence="6">
        <text>4-aminobutanoate + 2-oxoglutarate = succinate semialdehyde + L-glutamate</text>
        <dbReference type="Rhea" id="RHEA:23352"/>
        <dbReference type="ChEBI" id="CHEBI:16810"/>
        <dbReference type="ChEBI" id="CHEBI:29985"/>
        <dbReference type="ChEBI" id="CHEBI:57706"/>
        <dbReference type="ChEBI" id="CHEBI:59888"/>
        <dbReference type="EC" id="2.6.1.19"/>
    </reaction>
</comment>
<reference evidence="9" key="1">
    <citation type="submission" date="2025-08" db="UniProtKB">
        <authorList>
            <consortium name="RefSeq"/>
        </authorList>
    </citation>
    <scope>IDENTIFICATION</scope>
    <source>
        <tissue evidence="9">Whole sample</tissue>
    </source>
</reference>
<keyword evidence="5 7" id="KW-0663">Pyridoxal phosphate</keyword>
<dbReference type="Proteomes" id="UP000694844">
    <property type="component" value="Chromosome 8"/>
</dbReference>
<organism evidence="8 9">
    <name type="scientific">Crassostrea virginica</name>
    <name type="common">Eastern oyster</name>
    <dbReference type="NCBI Taxonomy" id="6565"/>
    <lineage>
        <taxon>Eukaryota</taxon>
        <taxon>Metazoa</taxon>
        <taxon>Spiralia</taxon>
        <taxon>Lophotrochozoa</taxon>
        <taxon>Mollusca</taxon>
        <taxon>Bivalvia</taxon>
        <taxon>Autobranchia</taxon>
        <taxon>Pteriomorphia</taxon>
        <taxon>Ostreida</taxon>
        <taxon>Ostreoidea</taxon>
        <taxon>Ostreidae</taxon>
        <taxon>Crassostrea</taxon>
    </lineage>
</organism>
<comment type="cofactor">
    <cofactor evidence="1">
        <name>pyridoxal 5'-phosphate</name>
        <dbReference type="ChEBI" id="CHEBI:597326"/>
    </cofactor>
</comment>
<keyword evidence="4" id="KW-0808">Transferase</keyword>
<dbReference type="SUPFAM" id="SSF53383">
    <property type="entry name" value="PLP-dependent transferases"/>
    <property type="match status" value="1"/>
</dbReference>
<comment type="similarity">
    <text evidence="2 7">Belongs to the class-III pyridoxal-phosphate-dependent aminotransferase family.</text>
</comment>
<evidence type="ECO:0000256" key="2">
    <source>
        <dbReference type="ARBA" id="ARBA00008954"/>
    </source>
</evidence>
<dbReference type="GO" id="GO:0034386">
    <property type="term" value="F:4-aminobutyrate:2-oxoglutarate transaminase activity"/>
    <property type="evidence" value="ECO:0007669"/>
    <property type="project" value="UniProtKB-EC"/>
</dbReference>
<dbReference type="AlphaFoldDB" id="A0A8B8B0Q9"/>
<dbReference type="InterPro" id="IPR015424">
    <property type="entry name" value="PyrdxlP-dep_Trfase"/>
</dbReference>
<name>A0A8B8B0Q9_CRAVI</name>
<keyword evidence="3" id="KW-0032">Aminotransferase</keyword>
<dbReference type="Pfam" id="PF00202">
    <property type="entry name" value="Aminotran_3"/>
    <property type="match status" value="1"/>
</dbReference>
<dbReference type="FunFam" id="3.40.640.10:FF:000073">
    <property type="entry name" value="Probable 4-aminobutyrate aminotransferase"/>
    <property type="match status" value="1"/>
</dbReference>
<dbReference type="GO" id="GO:0030170">
    <property type="term" value="F:pyridoxal phosphate binding"/>
    <property type="evidence" value="ECO:0007669"/>
    <property type="project" value="InterPro"/>
</dbReference>